<dbReference type="Proteomes" id="UP000654075">
    <property type="component" value="Unassembled WGS sequence"/>
</dbReference>
<name>A0A813G1W6_POLGL</name>
<proteinExistence type="predicted"/>
<sequence length="144" mass="16642">MSERIQFLEVDFQKSDRQHIPSTKTFRLAALKDGVIHAVVASWEVWSDEERTHKITTHPEDTRGAPWGFSRDMQWGQGLQLVEDFDLACKSERNTPPAPFEVKKGEEMLLTVRFSVPCKQTFQFTLRRASVADAEDRRFTDKGQ</sequence>
<gene>
    <name evidence="1" type="ORF">PGLA1383_LOCUS36226</name>
</gene>
<reference evidence="1" key="1">
    <citation type="submission" date="2021-02" db="EMBL/GenBank/DDBJ databases">
        <authorList>
            <person name="Dougan E. K."/>
            <person name="Rhodes N."/>
            <person name="Thang M."/>
            <person name="Chan C."/>
        </authorList>
    </citation>
    <scope>NUCLEOTIDE SEQUENCE</scope>
</reference>
<comment type="caution">
    <text evidence="1">The sequence shown here is derived from an EMBL/GenBank/DDBJ whole genome shotgun (WGS) entry which is preliminary data.</text>
</comment>
<organism evidence="1 2">
    <name type="scientific">Polarella glacialis</name>
    <name type="common">Dinoflagellate</name>
    <dbReference type="NCBI Taxonomy" id="89957"/>
    <lineage>
        <taxon>Eukaryota</taxon>
        <taxon>Sar</taxon>
        <taxon>Alveolata</taxon>
        <taxon>Dinophyceae</taxon>
        <taxon>Suessiales</taxon>
        <taxon>Suessiaceae</taxon>
        <taxon>Polarella</taxon>
    </lineage>
</organism>
<keyword evidence="2" id="KW-1185">Reference proteome</keyword>
<evidence type="ECO:0000313" key="2">
    <source>
        <dbReference type="Proteomes" id="UP000654075"/>
    </source>
</evidence>
<dbReference type="Gene3D" id="2.70.160.11">
    <property type="entry name" value="Hnrnp arginine n-methyltransferase1"/>
    <property type="match status" value="1"/>
</dbReference>
<dbReference type="EMBL" id="CAJNNV010026605">
    <property type="protein sequence ID" value="CAE8618614.1"/>
    <property type="molecule type" value="Genomic_DNA"/>
</dbReference>
<accession>A0A813G1W6</accession>
<evidence type="ECO:0000313" key="1">
    <source>
        <dbReference type="EMBL" id="CAE8618614.1"/>
    </source>
</evidence>
<protein>
    <submittedName>
        <fullName evidence="1">Uncharacterized protein</fullName>
    </submittedName>
</protein>
<dbReference type="AlphaFoldDB" id="A0A813G1W6"/>
<dbReference type="OrthoDB" id="417298at2759"/>